<protein>
    <submittedName>
        <fullName evidence="1">Methyltransferase type 11</fullName>
    </submittedName>
</protein>
<name>A0A6S6Y439_9PROT</name>
<geneLocation type="plasmid" evidence="1 2">
    <name>pI</name>
</geneLocation>
<dbReference type="GO" id="GO:0008168">
    <property type="term" value="F:methyltransferase activity"/>
    <property type="evidence" value="ECO:0007669"/>
    <property type="project" value="UniProtKB-KW"/>
</dbReference>
<keyword evidence="1" id="KW-0489">Methyltransferase</keyword>
<sequence length="138" mass="15215">MQTMTATYSPDDNKLRLYSSSRLDSATYERVKAAGFKWAPRQELFVAPMWTPAREDLLLELCGEIGDEDTSLVERAEERADRFGDYSDKRASDAESARRAVSSIADGIPSVSRSWWGTTASAARARMPSGSRTACAVP</sequence>
<gene>
    <name evidence="1" type="ORF">DENOEST_P0169</name>
</gene>
<keyword evidence="1" id="KW-0614">Plasmid</keyword>
<reference evidence="1 2" key="1">
    <citation type="submission" date="2020-03" db="EMBL/GenBank/DDBJ databases">
        <authorList>
            <consortium name="Genoscope - CEA"/>
            <person name="William W."/>
        </authorList>
    </citation>
    <scope>NUCLEOTIDE SEQUENCE [LARGE SCALE GENOMIC DNA]</scope>
    <source>
        <strain evidence="2">DSM 16959</strain>
        <plasmid evidence="1 2">pI</plasmid>
    </source>
</reference>
<dbReference type="AlphaFoldDB" id="A0A6S6Y439"/>
<dbReference type="KEGG" id="doe:DENOEST_P0169"/>
<evidence type="ECO:0000313" key="2">
    <source>
        <dbReference type="Proteomes" id="UP000515733"/>
    </source>
</evidence>
<organism evidence="1 2">
    <name type="scientific">Denitratisoma oestradiolicum</name>
    <dbReference type="NCBI Taxonomy" id="311182"/>
    <lineage>
        <taxon>Bacteria</taxon>
        <taxon>Pseudomonadati</taxon>
        <taxon>Pseudomonadota</taxon>
        <taxon>Betaproteobacteria</taxon>
        <taxon>Nitrosomonadales</taxon>
        <taxon>Sterolibacteriaceae</taxon>
        <taxon>Denitratisoma</taxon>
    </lineage>
</organism>
<dbReference type="GO" id="GO:0032259">
    <property type="term" value="P:methylation"/>
    <property type="evidence" value="ECO:0007669"/>
    <property type="project" value="UniProtKB-KW"/>
</dbReference>
<dbReference type="Proteomes" id="UP000515733">
    <property type="component" value="Plasmid pI"/>
</dbReference>
<dbReference type="EMBL" id="LR778302">
    <property type="protein sequence ID" value="CAB1371327.1"/>
    <property type="molecule type" value="Genomic_DNA"/>
</dbReference>
<keyword evidence="2" id="KW-1185">Reference proteome</keyword>
<proteinExistence type="predicted"/>
<evidence type="ECO:0000313" key="1">
    <source>
        <dbReference type="EMBL" id="CAB1371327.1"/>
    </source>
</evidence>
<keyword evidence="1" id="KW-0808">Transferase</keyword>
<accession>A0A6S6Y439</accession>